<evidence type="ECO:0000256" key="10">
    <source>
        <dbReference type="ARBA" id="ARBA00023304"/>
    </source>
</evidence>
<dbReference type="GO" id="GO:0030170">
    <property type="term" value="F:pyridoxal phosphate binding"/>
    <property type="evidence" value="ECO:0007669"/>
    <property type="project" value="InterPro"/>
</dbReference>
<comment type="function">
    <text evidence="11 12">Catalyzes the anaerobic formation of alpha-ketobutyrate and ammonia from threonine in a two-step reaction. The first step involved a dehydration of threonine and a production of enamine intermediates (aminocrotonate), which tautomerizes to its imine form (iminobutyrate). Both intermediates are unstable and short-lived. The second step is the nonenzymatic hydrolysis of the enamine/imine intermediates to form 2-ketobutyrate and free ammonia. In the low water environment of the cell, the second step is accelerated by RidA.</text>
</comment>
<dbReference type="Pfam" id="PF00585">
    <property type="entry name" value="Thr_dehydrat_C"/>
    <property type="match status" value="1"/>
</dbReference>
<dbReference type="InterPro" id="IPR001926">
    <property type="entry name" value="TrpB-like_PALP"/>
</dbReference>
<dbReference type="InterPro" id="IPR038110">
    <property type="entry name" value="TD_ACT-like_sf"/>
</dbReference>
<dbReference type="GO" id="GO:0003941">
    <property type="term" value="F:L-serine ammonia-lyase activity"/>
    <property type="evidence" value="ECO:0007669"/>
    <property type="project" value="TreeGrafter"/>
</dbReference>
<evidence type="ECO:0000256" key="11">
    <source>
        <dbReference type="ARBA" id="ARBA00025527"/>
    </source>
</evidence>
<reference evidence="14 15" key="1">
    <citation type="submission" date="2018-12" db="EMBL/GenBank/DDBJ databases">
        <title>Amycolatopsis eburnea sp. nov. actinomycete associate with arbuscular mycorrhiza fungal spore.</title>
        <authorList>
            <person name="Lumyong S."/>
            <person name="Chaiya L."/>
        </authorList>
    </citation>
    <scope>NUCLEOTIDE SEQUENCE [LARGE SCALE GENOMIC DNA]</scope>
    <source>
        <strain evidence="14 15">GLM-1</strain>
    </source>
</reference>
<dbReference type="Pfam" id="PF00291">
    <property type="entry name" value="PALP"/>
    <property type="match status" value="1"/>
</dbReference>
<dbReference type="InterPro" id="IPR050147">
    <property type="entry name" value="Ser/Thr_Dehydratase"/>
</dbReference>
<dbReference type="GO" id="GO:0006565">
    <property type="term" value="P:L-serine catabolic process"/>
    <property type="evidence" value="ECO:0007669"/>
    <property type="project" value="TreeGrafter"/>
</dbReference>
<evidence type="ECO:0000256" key="8">
    <source>
        <dbReference type="ARBA" id="ARBA00022898"/>
    </source>
</evidence>
<dbReference type="InterPro" id="IPR001721">
    <property type="entry name" value="TD_ACT-like"/>
</dbReference>
<comment type="caution">
    <text evidence="14">The sequence shown here is derived from an EMBL/GenBank/DDBJ whole genome shotgun (WGS) entry which is preliminary data.</text>
</comment>
<dbReference type="SUPFAM" id="SSF53686">
    <property type="entry name" value="Tryptophan synthase beta subunit-like PLP-dependent enzymes"/>
    <property type="match status" value="1"/>
</dbReference>
<evidence type="ECO:0000256" key="4">
    <source>
        <dbReference type="ARBA" id="ARBA00010869"/>
    </source>
</evidence>
<keyword evidence="6 12" id="KW-0028">Amino-acid biosynthesis</keyword>
<evidence type="ECO:0000256" key="12">
    <source>
        <dbReference type="RuleBase" id="RU362012"/>
    </source>
</evidence>
<evidence type="ECO:0000313" key="15">
    <source>
        <dbReference type="Proteomes" id="UP000267081"/>
    </source>
</evidence>
<dbReference type="RefSeq" id="WP_125306300.1">
    <property type="nucleotide sequence ID" value="NZ_RSEC01000021.1"/>
</dbReference>
<evidence type="ECO:0000256" key="3">
    <source>
        <dbReference type="ARBA" id="ARBA00004810"/>
    </source>
</evidence>
<dbReference type="Gene3D" id="3.40.50.1100">
    <property type="match status" value="2"/>
</dbReference>
<dbReference type="GO" id="GO:0009097">
    <property type="term" value="P:isoleucine biosynthetic process"/>
    <property type="evidence" value="ECO:0007669"/>
    <property type="project" value="UniProtKB-UniRule"/>
</dbReference>
<keyword evidence="8 12" id="KW-0663">Pyridoxal phosphate</keyword>
<dbReference type="EMBL" id="RSEC01000021">
    <property type="protein sequence ID" value="RSD23596.1"/>
    <property type="molecule type" value="Genomic_DNA"/>
</dbReference>
<dbReference type="UniPathway" id="UPA00047">
    <property type="reaction ID" value="UER00054"/>
</dbReference>
<dbReference type="Gene3D" id="3.40.1020.10">
    <property type="entry name" value="Biosynthetic Threonine Deaminase, Domain 3"/>
    <property type="match status" value="1"/>
</dbReference>
<dbReference type="Proteomes" id="UP000267081">
    <property type="component" value="Unassembled WGS sequence"/>
</dbReference>
<feature type="domain" description="ACT-like" evidence="13">
    <location>
        <begin position="335"/>
        <end position="409"/>
    </location>
</feature>
<dbReference type="NCBIfam" id="NF006390">
    <property type="entry name" value="PRK08639.1"/>
    <property type="match status" value="1"/>
</dbReference>
<dbReference type="PROSITE" id="PS00165">
    <property type="entry name" value="DEHYDRATASE_SER_THR"/>
    <property type="match status" value="1"/>
</dbReference>
<keyword evidence="7 12" id="KW-0412">Isoleucine biosynthesis</keyword>
<keyword evidence="15" id="KW-1185">Reference proteome</keyword>
<dbReference type="GO" id="GO:0006567">
    <property type="term" value="P:L-threonine catabolic process"/>
    <property type="evidence" value="ECO:0007669"/>
    <property type="project" value="TreeGrafter"/>
</dbReference>
<keyword evidence="10 12" id="KW-0100">Branched-chain amino acid biosynthesis</keyword>
<sequence>MHDIDTVTAATIETAAERLAGVVTRTPLEPSARLSSRVDAQVWVKREDLQTVRSYKIRGAYNFIVQLDEATRALGVVCASAGNHAQGVAYACRRLGANGRVYVPGTTPRQKRERIAALGGAHIEVIVVGETYEDAFAAANEDAQRTGATLVPAFDDVRTVAGQGTVASEVIEQLGFVPDVVVVPVGGGGLLAGVGSWLRERHPDVRVVGVEPAGAACMAAALAAGHPVRLPELDSFVDGAAVREAGAVTYPLIRDSGAELTAVAEGAICTEMLAMYQSDGIIAEPAGALAAAALGTVVRVEPGQTVVVVVSGGNNDVSRYGEILERSLMHEGLKHYFLVGFPQEPGALRRFLEQVLGPEDDITRFEYVKRTNREMGPALVGVEIARPSDLPGLLARMAASPLQVERIEPGSPLFHFLL</sequence>
<evidence type="ECO:0000256" key="9">
    <source>
        <dbReference type="ARBA" id="ARBA00023239"/>
    </source>
</evidence>
<evidence type="ECO:0000256" key="7">
    <source>
        <dbReference type="ARBA" id="ARBA00022624"/>
    </source>
</evidence>
<comment type="pathway">
    <text evidence="3 12">Amino-acid biosynthesis; L-isoleucine biosynthesis; 2-oxobutanoate from L-threonine: step 1/1.</text>
</comment>
<comment type="cofactor">
    <cofactor evidence="2 12">
        <name>pyridoxal 5'-phosphate</name>
        <dbReference type="ChEBI" id="CHEBI:597326"/>
    </cofactor>
</comment>
<organism evidence="14 15">
    <name type="scientific">Amycolatopsis eburnea</name>
    <dbReference type="NCBI Taxonomy" id="2267691"/>
    <lineage>
        <taxon>Bacteria</taxon>
        <taxon>Bacillati</taxon>
        <taxon>Actinomycetota</taxon>
        <taxon>Actinomycetes</taxon>
        <taxon>Pseudonocardiales</taxon>
        <taxon>Pseudonocardiaceae</taxon>
        <taxon>Amycolatopsis</taxon>
    </lineage>
</organism>
<dbReference type="OrthoDB" id="4408011at2"/>
<dbReference type="InterPro" id="IPR036052">
    <property type="entry name" value="TrpB-like_PALP_sf"/>
</dbReference>
<gene>
    <name evidence="12 14" type="primary">ilvA</name>
    <name evidence="14" type="ORF">EIY87_04105</name>
</gene>
<dbReference type="InterPro" id="IPR011820">
    <property type="entry name" value="IlvA"/>
</dbReference>
<comment type="similarity">
    <text evidence="4 12">Belongs to the serine/threonine dehydratase family.</text>
</comment>
<comment type="subunit">
    <text evidence="5 12">Homotetramer.</text>
</comment>
<dbReference type="PANTHER" id="PTHR48078">
    <property type="entry name" value="THREONINE DEHYDRATASE, MITOCHONDRIAL-RELATED"/>
    <property type="match status" value="1"/>
</dbReference>
<dbReference type="InterPro" id="IPR000634">
    <property type="entry name" value="Ser/Thr_deHydtase_PyrdxlP-BS"/>
</dbReference>
<evidence type="ECO:0000256" key="5">
    <source>
        <dbReference type="ARBA" id="ARBA00011881"/>
    </source>
</evidence>
<name>A0A3R9FBC3_9PSEU</name>
<dbReference type="NCBIfam" id="TIGR02079">
    <property type="entry name" value="THD1"/>
    <property type="match status" value="1"/>
</dbReference>
<evidence type="ECO:0000256" key="6">
    <source>
        <dbReference type="ARBA" id="ARBA00022605"/>
    </source>
</evidence>
<comment type="catalytic activity">
    <reaction evidence="1 12">
        <text>L-threonine = 2-oxobutanoate + NH4(+)</text>
        <dbReference type="Rhea" id="RHEA:22108"/>
        <dbReference type="ChEBI" id="CHEBI:16763"/>
        <dbReference type="ChEBI" id="CHEBI:28938"/>
        <dbReference type="ChEBI" id="CHEBI:57926"/>
        <dbReference type="EC" id="4.3.1.19"/>
    </reaction>
</comment>
<accession>A0A3R9FBC3</accession>
<evidence type="ECO:0000313" key="14">
    <source>
        <dbReference type="EMBL" id="RSD23596.1"/>
    </source>
</evidence>
<dbReference type="PROSITE" id="PS51672">
    <property type="entry name" value="ACT_LIKE"/>
    <property type="match status" value="1"/>
</dbReference>
<dbReference type="FunFam" id="3.40.1020.10:FF:000002">
    <property type="entry name" value="L-threonine dehydratase"/>
    <property type="match status" value="1"/>
</dbReference>
<protein>
    <recommendedName>
        <fullName evidence="12">L-threonine dehydratase</fullName>
        <ecNumber evidence="12">4.3.1.19</ecNumber>
    </recommendedName>
    <alternativeName>
        <fullName evidence="12">Threonine deaminase</fullName>
    </alternativeName>
</protein>
<evidence type="ECO:0000256" key="1">
    <source>
        <dbReference type="ARBA" id="ARBA00001274"/>
    </source>
</evidence>
<keyword evidence="9 12" id="KW-0456">Lyase</keyword>
<dbReference type="EC" id="4.3.1.19" evidence="12"/>
<dbReference type="PANTHER" id="PTHR48078:SF11">
    <property type="entry name" value="THREONINE DEHYDRATASE, MITOCHONDRIAL"/>
    <property type="match status" value="1"/>
</dbReference>
<dbReference type="GO" id="GO:0004794">
    <property type="term" value="F:threonine deaminase activity"/>
    <property type="evidence" value="ECO:0007669"/>
    <property type="project" value="UniProtKB-UniRule"/>
</dbReference>
<proteinExistence type="inferred from homology"/>
<evidence type="ECO:0000259" key="13">
    <source>
        <dbReference type="PROSITE" id="PS51672"/>
    </source>
</evidence>
<dbReference type="AlphaFoldDB" id="A0A3R9FBC3"/>
<dbReference type="FunFam" id="3.40.50.1100:FF:000005">
    <property type="entry name" value="Threonine dehydratase catabolic"/>
    <property type="match status" value="1"/>
</dbReference>
<evidence type="ECO:0000256" key="2">
    <source>
        <dbReference type="ARBA" id="ARBA00001933"/>
    </source>
</evidence>